<sequence length="172" mass="19337">MIKIIGILLILISSTVIGFMYGETMKNRVKELNEIQRGVLILKNEINFMHSLLPDALMRVSEKCTGSVSKIFKDASHILMTNEEIDVHASFKKSVDLNKSILNLKKEDISIFLDLSKSLGELDVEGHNDMFNLVSDNLDKAIVGAENNLDKNIKMYRYLGFSFGAMIAIILI</sequence>
<organism evidence="1 2">
    <name type="scientific">Clostridium punense</name>
    <dbReference type="NCBI Taxonomy" id="1054297"/>
    <lineage>
        <taxon>Bacteria</taxon>
        <taxon>Bacillati</taxon>
        <taxon>Bacillota</taxon>
        <taxon>Clostridia</taxon>
        <taxon>Eubacteriales</taxon>
        <taxon>Clostridiaceae</taxon>
        <taxon>Clostridium</taxon>
    </lineage>
</organism>
<dbReference type="RefSeq" id="WP_021284820.1">
    <property type="nucleotide sequence ID" value="NZ_JAGGLL010000033.1"/>
</dbReference>
<reference evidence="1 2" key="1">
    <citation type="submission" date="2021-03" db="EMBL/GenBank/DDBJ databases">
        <title>Genomic Encyclopedia of Type Strains, Phase IV (KMG-IV): sequencing the most valuable type-strain genomes for metagenomic binning, comparative biology and taxonomic classification.</title>
        <authorList>
            <person name="Goeker M."/>
        </authorList>
    </citation>
    <scope>NUCLEOTIDE SEQUENCE [LARGE SCALE GENOMIC DNA]</scope>
    <source>
        <strain evidence="1 2">DSM 28650</strain>
    </source>
</reference>
<evidence type="ECO:0000313" key="2">
    <source>
        <dbReference type="Proteomes" id="UP001519308"/>
    </source>
</evidence>
<dbReference type="NCBIfam" id="TIGR02833">
    <property type="entry name" value="spore_III_AB"/>
    <property type="match status" value="1"/>
</dbReference>
<name>A0ABS4K726_9CLOT</name>
<evidence type="ECO:0000313" key="1">
    <source>
        <dbReference type="EMBL" id="MBP2023593.1"/>
    </source>
</evidence>
<proteinExistence type="predicted"/>
<dbReference type="Proteomes" id="UP001519308">
    <property type="component" value="Unassembled WGS sequence"/>
</dbReference>
<comment type="caution">
    <text evidence="1">The sequence shown here is derived from an EMBL/GenBank/DDBJ whole genome shotgun (WGS) entry which is preliminary data.</text>
</comment>
<dbReference type="PIRSF" id="PIRSF021435">
    <property type="entry name" value="SpoIIIAB"/>
    <property type="match status" value="1"/>
</dbReference>
<accession>A0ABS4K726</accession>
<gene>
    <name evidence="1" type="ORF">J2Z44_003432</name>
</gene>
<protein>
    <submittedName>
        <fullName evidence="1">Stage III sporulation protein AB</fullName>
    </submittedName>
</protein>
<dbReference type="InterPro" id="IPR014198">
    <property type="entry name" value="Spore_III_AB"/>
</dbReference>
<dbReference type="EMBL" id="JAGGLL010000033">
    <property type="protein sequence ID" value="MBP2023593.1"/>
    <property type="molecule type" value="Genomic_DNA"/>
</dbReference>
<dbReference type="Pfam" id="PF09548">
    <property type="entry name" value="Spore_III_AB"/>
    <property type="match status" value="1"/>
</dbReference>
<keyword evidence="2" id="KW-1185">Reference proteome</keyword>